<comment type="caution">
    <text evidence="2">The sequence shown here is derived from an EMBL/GenBank/DDBJ whole genome shotgun (WGS) entry which is preliminary data.</text>
</comment>
<evidence type="ECO:0000313" key="2">
    <source>
        <dbReference type="EMBL" id="PWR72603.1"/>
    </source>
</evidence>
<dbReference type="InterPro" id="IPR036390">
    <property type="entry name" value="WH_DNA-bd_sf"/>
</dbReference>
<dbReference type="InterPro" id="IPR036388">
    <property type="entry name" value="WH-like_DNA-bd_sf"/>
</dbReference>
<name>A0A2V2NBD1_9EURY</name>
<evidence type="ECO:0000259" key="1">
    <source>
        <dbReference type="Pfam" id="PF03551"/>
    </source>
</evidence>
<sequence>MSGISNMEAALLGLLSIKPMYPYEIEKCVVEQDMRYWTEISISSIYKVLEKLEKKFLVDVNLSVTESNKVKKTYTLTEKGAQELKNHITGIMSELEISIYQIDLALANLHILTPAEVNSALNAYLASIDTRLACYGELETYLLDHGCKIGNIHLARRRQHLIKAEREWALRFIDEYNAAHDYIPENETGQGSGQRK</sequence>
<dbReference type="Proteomes" id="UP000245657">
    <property type="component" value="Unassembled WGS sequence"/>
</dbReference>
<dbReference type="OrthoDB" id="56053at2157"/>
<keyword evidence="3" id="KW-1185">Reference proteome</keyword>
<dbReference type="Pfam" id="PF03551">
    <property type="entry name" value="PadR"/>
    <property type="match status" value="1"/>
</dbReference>
<dbReference type="InterPro" id="IPR005149">
    <property type="entry name" value="Tscrpt_reg_PadR_N"/>
</dbReference>
<feature type="domain" description="Transcription regulator PadR N-terminal" evidence="1">
    <location>
        <begin position="11"/>
        <end position="85"/>
    </location>
</feature>
<dbReference type="EMBL" id="QGMY01000006">
    <property type="protein sequence ID" value="PWR72603.1"/>
    <property type="molecule type" value="Genomic_DNA"/>
</dbReference>
<dbReference type="SUPFAM" id="SSF46785">
    <property type="entry name" value="Winged helix' DNA-binding domain"/>
    <property type="match status" value="1"/>
</dbReference>
<protein>
    <submittedName>
        <fullName evidence="2">PadR family transcriptional regulator</fullName>
    </submittedName>
</protein>
<accession>A0A2V2NBD1</accession>
<dbReference type="PANTHER" id="PTHR43252:SF2">
    <property type="entry name" value="TRANSCRIPTION REGULATOR, PADR-LIKE FAMILY"/>
    <property type="match status" value="1"/>
</dbReference>
<dbReference type="AlphaFoldDB" id="A0A2V2NBD1"/>
<evidence type="ECO:0000313" key="3">
    <source>
        <dbReference type="Proteomes" id="UP000245657"/>
    </source>
</evidence>
<organism evidence="2 3">
    <name type="scientific">Methanospirillum lacunae</name>
    <dbReference type="NCBI Taxonomy" id="668570"/>
    <lineage>
        <taxon>Archaea</taxon>
        <taxon>Methanobacteriati</taxon>
        <taxon>Methanobacteriota</taxon>
        <taxon>Stenosarchaea group</taxon>
        <taxon>Methanomicrobia</taxon>
        <taxon>Methanomicrobiales</taxon>
        <taxon>Methanospirillaceae</taxon>
        <taxon>Methanospirillum</taxon>
    </lineage>
</organism>
<dbReference type="RefSeq" id="WP_109968114.1">
    <property type="nucleotide sequence ID" value="NZ_CP176093.1"/>
</dbReference>
<reference evidence="2 3" key="1">
    <citation type="submission" date="2018-05" db="EMBL/GenBank/DDBJ databases">
        <title>Draft genome of Methanospirillum lacunae Ki8-1.</title>
        <authorList>
            <person name="Dueholm M.S."/>
            <person name="Nielsen P.H."/>
            <person name="Bakmann L.F."/>
            <person name="Otzen D.E."/>
        </authorList>
    </citation>
    <scope>NUCLEOTIDE SEQUENCE [LARGE SCALE GENOMIC DNA]</scope>
    <source>
        <strain evidence="2 3">Ki8-1</strain>
    </source>
</reference>
<dbReference type="PANTHER" id="PTHR43252">
    <property type="entry name" value="TRANSCRIPTIONAL REGULATOR YQJI"/>
    <property type="match status" value="1"/>
</dbReference>
<proteinExistence type="predicted"/>
<dbReference type="GeneID" id="97548717"/>
<dbReference type="Gene3D" id="1.10.10.10">
    <property type="entry name" value="Winged helix-like DNA-binding domain superfamily/Winged helix DNA-binding domain"/>
    <property type="match status" value="1"/>
</dbReference>
<gene>
    <name evidence="2" type="ORF">DK846_06450</name>
</gene>